<evidence type="ECO:0000256" key="1">
    <source>
        <dbReference type="SAM" id="MobiDB-lite"/>
    </source>
</evidence>
<dbReference type="Gene3D" id="3.60.60.10">
    <property type="entry name" value="Penicillin V Acylase, Chain A"/>
    <property type="match status" value="1"/>
</dbReference>
<protein>
    <submittedName>
        <fullName evidence="2">Uncharacterized protein</fullName>
    </submittedName>
</protein>
<feature type="region of interest" description="Disordered" evidence="1">
    <location>
        <begin position="349"/>
        <end position="372"/>
    </location>
</feature>
<reference evidence="2" key="1">
    <citation type="submission" date="2014-11" db="EMBL/GenBank/DDBJ databases">
        <authorList>
            <person name="Otto D Thomas"/>
            <person name="Naeem Raeece"/>
        </authorList>
    </citation>
    <scope>NUCLEOTIDE SEQUENCE</scope>
</reference>
<gene>
    <name evidence="2" type="ORF">Cvel_20364</name>
</gene>
<dbReference type="InterPro" id="IPR047801">
    <property type="entry name" value="Peptidase_C45"/>
</dbReference>
<dbReference type="AlphaFoldDB" id="A0A0G4G696"/>
<dbReference type="VEuPathDB" id="CryptoDB:Cvel_20364"/>
<sequence length="517" mass="56098">MASLLSPFPLVRAFGRTPFELGFSQGSLLKDRIAKVSAWYLDDLFQSRWKIPVLDMQRQAEAMREQIRLFDGALMNEIEGVAAGAGVDVWRVLALNCRTEILNRRKNEHKGPPPPPPPSHQNKEKKEEPGSEGCTTIGFPSLSLLCQNWDWDCNLEALLVILKLTRLAPSEGGRLTSQGEEVEVDGDTQELMERGAAAEVVVRQQGRLDPSFASSSHMIEKREDTTEATACLQKWRQRPNPTIIAEPGIIGKMGMNSAGVAVTLNFLSQGRVGDPGAVSVPVHVLLRGALEAPSAAAAQKRMELEGRHREGGGACRRSSNSCIGCVDREGGGWFAEMAGEDVDFLAAWNPETSPAGQHGGGSSTAGNDSHPVLLHTNHYLSKQLLKILEGDEKAQGSQSSQSRMRRAVQKCDSASREGLLKRNQDNGVGPDSGGVDAAASVREFCWELLRERREEDSWPVCREYLPDENGLLAGTVCTVAFDCRSGTLSVCRGNRSGQGDRVSGDGSRAGIQLIMTT</sequence>
<name>A0A0G4G696_9ALVE</name>
<organism evidence="2">
    <name type="scientific">Chromera velia CCMP2878</name>
    <dbReference type="NCBI Taxonomy" id="1169474"/>
    <lineage>
        <taxon>Eukaryota</taxon>
        <taxon>Sar</taxon>
        <taxon>Alveolata</taxon>
        <taxon>Colpodellida</taxon>
        <taxon>Chromeraceae</taxon>
        <taxon>Chromera</taxon>
    </lineage>
</organism>
<dbReference type="Gene3D" id="1.10.10.2120">
    <property type="match status" value="1"/>
</dbReference>
<dbReference type="PhylomeDB" id="A0A0G4G696"/>
<feature type="region of interest" description="Disordered" evidence="1">
    <location>
        <begin position="104"/>
        <end position="133"/>
    </location>
</feature>
<evidence type="ECO:0000313" key="2">
    <source>
        <dbReference type="EMBL" id="CEM23778.1"/>
    </source>
</evidence>
<accession>A0A0G4G696</accession>
<dbReference type="PANTHER" id="PTHR34180:SF1">
    <property type="entry name" value="BETA-ALANYL-DOPAMINE_CARCININE HYDROLASE"/>
    <property type="match status" value="1"/>
</dbReference>
<proteinExistence type="predicted"/>
<dbReference type="EMBL" id="CDMZ01000907">
    <property type="protein sequence ID" value="CEM23778.1"/>
    <property type="molecule type" value="Genomic_DNA"/>
</dbReference>
<dbReference type="PANTHER" id="PTHR34180">
    <property type="entry name" value="PEPTIDASE C45"/>
    <property type="match status" value="1"/>
</dbReference>